<gene>
    <name evidence="2" type="ORF">E2562_038515</name>
</gene>
<comment type="caution">
    <text evidence="2">The sequence shown here is derived from an EMBL/GenBank/DDBJ whole genome shotgun (WGS) entry which is preliminary data.</text>
</comment>
<feature type="region of interest" description="Disordered" evidence="1">
    <location>
        <begin position="27"/>
        <end position="64"/>
    </location>
</feature>
<proteinExistence type="predicted"/>
<reference evidence="2 3" key="1">
    <citation type="submission" date="2019-11" db="EMBL/GenBank/DDBJ databases">
        <title>Whole genome sequence of Oryza granulata.</title>
        <authorList>
            <person name="Li W."/>
        </authorList>
    </citation>
    <scope>NUCLEOTIDE SEQUENCE [LARGE SCALE GENOMIC DNA]</scope>
    <source>
        <strain evidence="3">cv. Menghai</strain>
        <tissue evidence="2">Leaf</tissue>
    </source>
</reference>
<keyword evidence="3" id="KW-1185">Reference proteome</keyword>
<organism evidence="2 3">
    <name type="scientific">Oryza meyeriana var. granulata</name>
    <dbReference type="NCBI Taxonomy" id="110450"/>
    <lineage>
        <taxon>Eukaryota</taxon>
        <taxon>Viridiplantae</taxon>
        <taxon>Streptophyta</taxon>
        <taxon>Embryophyta</taxon>
        <taxon>Tracheophyta</taxon>
        <taxon>Spermatophyta</taxon>
        <taxon>Magnoliopsida</taxon>
        <taxon>Liliopsida</taxon>
        <taxon>Poales</taxon>
        <taxon>Poaceae</taxon>
        <taxon>BOP clade</taxon>
        <taxon>Oryzoideae</taxon>
        <taxon>Oryzeae</taxon>
        <taxon>Oryzinae</taxon>
        <taxon>Oryza</taxon>
        <taxon>Oryza meyeriana</taxon>
    </lineage>
</organism>
<sequence length="113" mass="12498">MHFPPNANHRDSGYRWCYIVWRTGSGMAKDQGGRADKESASVPGNRHVVREGRSTSGPSRGGLRSAASLTWETWDVHLRSASSHLRTPPPLLEPIFNSGWLLPRHGASRSHTS</sequence>
<protein>
    <submittedName>
        <fullName evidence="2">Uncharacterized protein</fullName>
    </submittedName>
</protein>
<evidence type="ECO:0000313" key="3">
    <source>
        <dbReference type="Proteomes" id="UP000479710"/>
    </source>
</evidence>
<name>A0A6G1EUC9_9ORYZ</name>
<dbReference type="AlphaFoldDB" id="A0A6G1EUC9"/>
<accession>A0A6G1EUC9</accession>
<dbReference type="EMBL" id="SPHZ02000003">
    <property type="protein sequence ID" value="KAF0928236.1"/>
    <property type="molecule type" value="Genomic_DNA"/>
</dbReference>
<dbReference type="Proteomes" id="UP000479710">
    <property type="component" value="Unassembled WGS sequence"/>
</dbReference>
<evidence type="ECO:0000313" key="2">
    <source>
        <dbReference type="EMBL" id="KAF0928236.1"/>
    </source>
</evidence>
<evidence type="ECO:0000256" key="1">
    <source>
        <dbReference type="SAM" id="MobiDB-lite"/>
    </source>
</evidence>